<dbReference type="SUPFAM" id="SSF53448">
    <property type="entry name" value="Nucleotide-diphospho-sugar transferases"/>
    <property type="match status" value="1"/>
</dbReference>
<dbReference type="Pfam" id="PF00535">
    <property type="entry name" value="Glycos_transf_2"/>
    <property type="match status" value="1"/>
</dbReference>
<proteinExistence type="predicted"/>
<comment type="caution">
    <text evidence="10">The sequence shown here is derived from an EMBL/GenBank/DDBJ whole genome shotgun (WGS) entry which is preliminary data.</text>
</comment>
<feature type="domain" description="Glycosyltransferase 2-like" evidence="9">
    <location>
        <begin position="105"/>
        <end position="283"/>
    </location>
</feature>
<evidence type="ECO:0000256" key="7">
    <source>
        <dbReference type="SAM" id="MobiDB-lite"/>
    </source>
</evidence>
<keyword evidence="6 8" id="KW-0472">Membrane</keyword>
<reference evidence="10 11" key="1">
    <citation type="submission" date="2018-11" db="EMBL/GenBank/DDBJ databases">
        <title>Sequencing the genomes of 1000 actinobacteria strains.</title>
        <authorList>
            <person name="Klenk H.-P."/>
        </authorList>
    </citation>
    <scope>NUCLEOTIDE SEQUENCE [LARGE SCALE GENOMIC DNA]</scope>
    <source>
        <strain evidence="10 11">DSM 11294</strain>
    </source>
</reference>
<evidence type="ECO:0000256" key="3">
    <source>
        <dbReference type="ARBA" id="ARBA00022679"/>
    </source>
</evidence>
<dbReference type="GO" id="GO:0016020">
    <property type="term" value="C:membrane"/>
    <property type="evidence" value="ECO:0007669"/>
    <property type="project" value="UniProtKB-SubCell"/>
</dbReference>
<dbReference type="RefSeq" id="WP_123303091.1">
    <property type="nucleotide sequence ID" value="NZ_RKHK01000001.1"/>
</dbReference>
<dbReference type="Proteomes" id="UP000280668">
    <property type="component" value="Unassembled WGS sequence"/>
</dbReference>
<dbReference type="EMBL" id="RKHK01000001">
    <property type="protein sequence ID" value="ROR72542.1"/>
    <property type="molecule type" value="Genomic_DNA"/>
</dbReference>
<dbReference type="Gene3D" id="3.90.550.10">
    <property type="entry name" value="Spore Coat Polysaccharide Biosynthesis Protein SpsA, Chain A"/>
    <property type="match status" value="1"/>
</dbReference>
<evidence type="ECO:0000256" key="5">
    <source>
        <dbReference type="ARBA" id="ARBA00022989"/>
    </source>
</evidence>
<dbReference type="AlphaFoldDB" id="A0A3N2BBJ1"/>
<keyword evidence="2" id="KW-0328">Glycosyltransferase</keyword>
<evidence type="ECO:0000256" key="6">
    <source>
        <dbReference type="ARBA" id="ARBA00023136"/>
    </source>
</evidence>
<feature type="transmembrane region" description="Helical" evidence="8">
    <location>
        <begin position="370"/>
        <end position="393"/>
    </location>
</feature>
<evidence type="ECO:0000259" key="9">
    <source>
        <dbReference type="Pfam" id="PF00535"/>
    </source>
</evidence>
<feature type="transmembrane region" description="Helical" evidence="8">
    <location>
        <begin position="474"/>
        <end position="494"/>
    </location>
</feature>
<feature type="transmembrane region" description="Helical" evidence="8">
    <location>
        <begin position="506"/>
        <end position="525"/>
    </location>
</feature>
<evidence type="ECO:0000313" key="10">
    <source>
        <dbReference type="EMBL" id="ROR72542.1"/>
    </source>
</evidence>
<dbReference type="OrthoDB" id="9797391at2"/>
<dbReference type="CDD" id="cd06423">
    <property type="entry name" value="CESA_like"/>
    <property type="match status" value="1"/>
</dbReference>
<evidence type="ECO:0000256" key="2">
    <source>
        <dbReference type="ARBA" id="ARBA00022676"/>
    </source>
</evidence>
<dbReference type="PANTHER" id="PTHR43867:SF2">
    <property type="entry name" value="CELLULOSE SYNTHASE CATALYTIC SUBUNIT A [UDP-FORMING]"/>
    <property type="match status" value="1"/>
</dbReference>
<feature type="region of interest" description="Disordered" evidence="7">
    <location>
        <begin position="44"/>
        <end position="74"/>
    </location>
</feature>
<protein>
    <submittedName>
        <fullName evidence="10">Cellulose synthase/poly-beta-1,6-N-acetylglucosamine synthase-like glycosyltransferase</fullName>
    </submittedName>
</protein>
<evidence type="ECO:0000256" key="8">
    <source>
        <dbReference type="SAM" id="Phobius"/>
    </source>
</evidence>
<dbReference type="InterPro" id="IPR029044">
    <property type="entry name" value="Nucleotide-diphossugar_trans"/>
</dbReference>
<dbReference type="PANTHER" id="PTHR43867">
    <property type="entry name" value="CELLULOSE SYNTHASE CATALYTIC SUBUNIT A [UDP-FORMING]"/>
    <property type="match status" value="1"/>
</dbReference>
<keyword evidence="4 8" id="KW-0812">Transmembrane</keyword>
<sequence>MPGITLNLTWPGRHAGQTTTAEAAAVAATVPVAPAVAALGQPAQAPRAGYGGTTSPTHPPLSSSPDSAVLASESRALTTSPLHATAYPLATRDLVVPELGTVGCIIPAYNEGATIAGTLDSLLEQSRPPESIYVIVNNSTDDTFWQAKRYEGSHVTLHQDTEHVVEVHVVDIGKNSAKKVGALNKGWELAREHDFIFGVDGDVRLDQRCLEYLRAEMMDDSRIGGISAIYSIDAHQASGPMAWFLLSAQRNQFAGFNMDNLLRNRNMAVLGGQASLFRGRALDALMSRYHQSHPWTTDSEVEDSLLSLQVRDVGFSTKISALARAYVGGMATGASLYAQQVKWTAGGIELMRQRPFHPNLRLRWRENIAMLFNIIVRIMFALLLAGSLAMAAFAPHPIWLVPPITALALNLRITAAMKDRTWRDWLFAGLFFPTEAYMWMRGLYFVVSWWQVMNKVEKDNWSAQAKAESGGGSAGWIWVVLGIGAIGGLAWFTWTNLSDAVRSDLLTWGWLSLAILSILLTLGMLKKLVRKHRGFHA</sequence>
<evidence type="ECO:0000256" key="4">
    <source>
        <dbReference type="ARBA" id="ARBA00022692"/>
    </source>
</evidence>
<name>A0A3N2BBJ1_9MICO</name>
<gene>
    <name evidence="10" type="ORF">EDD31_0897</name>
</gene>
<comment type="subcellular location">
    <subcellularLocation>
        <location evidence="1">Membrane</location>
        <topology evidence="1">Multi-pass membrane protein</topology>
    </subcellularLocation>
</comment>
<organism evidence="10 11">
    <name type="scientific">Bogoriella caseilytica</name>
    <dbReference type="NCBI Taxonomy" id="56055"/>
    <lineage>
        <taxon>Bacteria</taxon>
        <taxon>Bacillati</taxon>
        <taxon>Actinomycetota</taxon>
        <taxon>Actinomycetes</taxon>
        <taxon>Micrococcales</taxon>
        <taxon>Bogoriellaceae</taxon>
        <taxon>Bogoriella</taxon>
    </lineage>
</organism>
<dbReference type="InterPro" id="IPR001173">
    <property type="entry name" value="Glyco_trans_2-like"/>
</dbReference>
<keyword evidence="11" id="KW-1185">Reference proteome</keyword>
<feature type="transmembrane region" description="Helical" evidence="8">
    <location>
        <begin position="436"/>
        <end position="453"/>
    </location>
</feature>
<accession>A0A3N2BBJ1</accession>
<evidence type="ECO:0000256" key="1">
    <source>
        <dbReference type="ARBA" id="ARBA00004141"/>
    </source>
</evidence>
<dbReference type="InterPro" id="IPR050321">
    <property type="entry name" value="Glycosyltr_2/OpgH_subfam"/>
</dbReference>
<feature type="compositionally biased region" description="Low complexity" evidence="7">
    <location>
        <begin position="53"/>
        <end position="65"/>
    </location>
</feature>
<keyword evidence="5 8" id="KW-1133">Transmembrane helix</keyword>
<evidence type="ECO:0000313" key="11">
    <source>
        <dbReference type="Proteomes" id="UP000280668"/>
    </source>
</evidence>
<keyword evidence="3 10" id="KW-0808">Transferase</keyword>
<dbReference type="GO" id="GO:0016757">
    <property type="term" value="F:glycosyltransferase activity"/>
    <property type="evidence" value="ECO:0007669"/>
    <property type="project" value="UniProtKB-KW"/>
</dbReference>